<dbReference type="PANTHER" id="PTHR15832">
    <property type="entry name" value="SHC (SRC HOMOLOGY DOMAIN C-TERMINAL) ADAPTOR HOMOLOG"/>
    <property type="match status" value="1"/>
</dbReference>
<dbReference type="Pfam" id="PF00640">
    <property type="entry name" value="PID"/>
    <property type="match status" value="1"/>
</dbReference>
<dbReference type="AlphaFoldDB" id="A0A8X6PJG8"/>
<dbReference type="PROSITE" id="PS01179">
    <property type="entry name" value="PID"/>
    <property type="match status" value="1"/>
</dbReference>
<proteinExistence type="predicted"/>
<dbReference type="InterPro" id="IPR006020">
    <property type="entry name" value="PTB/PI_dom"/>
</dbReference>
<evidence type="ECO:0000313" key="2">
    <source>
        <dbReference type="EMBL" id="GFT67423.1"/>
    </source>
</evidence>
<dbReference type="EMBL" id="BMAW01020302">
    <property type="protein sequence ID" value="GFT67423.1"/>
    <property type="molecule type" value="Genomic_DNA"/>
</dbReference>
<feature type="domain" description="PID" evidence="1">
    <location>
        <begin position="66"/>
        <end position="164"/>
    </location>
</feature>
<dbReference type="PANTHER" id="PTHR15832:SF2">
    <property type="entry name" value="SH2 DOMAIN-CONTAINING PROTEIN"/>
    <property type="match status" value="1"/>
</dbReference>
<dbReference type="SUPFAM" id="SSF50729">
    <property type="entry name" value="PH domain-like"/>
    <property type="match status" value="1"/>
</dbReference>
<organism evidence="2 3">
    <name type="scientific">Nephila pilipes</name>
    <name type="common">Giant wood spider</name>
    <name type="synonym">Nephila maculata</name>
    <dbReference type="NCBI Taxonomy" id="299642"/>
    <lineage>
        <taxon>Eukaryota</taxon>
        <taxon>Metazoa</taxon>
        <taxon>Ecdysozoa</taxon>
        <taxon>Arthropoda</taxon>
        <taxon>Chelicerata</taxon>
        <taxon>Arachnida</taxon>
        <taxon>Araneae</taxon>
        <taxon>Araneomorphae</taxon>
        <taxon>Entelegynae</taxon>
        <taxon>Araneoidea</taxon>
        <taxon>Nephilidae</taxon>
        <taxon>Nephila</taxon>
    </lineage>
</organism>
<accession>A0A8X6PJG8</accession>
<protein>
    <recommendedName>
        <fullName evidence="1">PID domain-containing protein</fullName>
    </recommendedName>
</protein>
<keyword evidence="3" id="KW-1185">Reference proteome</keyword>
<dbReference type="OrthoDB" id="10013007at2759"/>
<reference evidence="2" key="1">
    <citation type="submission" date="2020-08" db="EMBL/GenBank/DDBJ databases">
        <title>Multicomponent nature underlies the extraordinary mechanical properties of spider dragline silk.</title>
        <authorList>
            <person name="Kono N."/>
            <person name="Nakamura H."/>
            <person name="Mori M."/>
            <person name="Yoshida Y."/>
            <person name="Ohtoshi R."/>
            <person name="Malay A.D."/>
            <person name="Moran D.A.P."/>
            <person name="Tomita M."/>
            <person name="Numata K."/>
            <person name="Arakawa K."/>
        </authorList>
    </citation>
    <scope>NUCLEOTIDE SEQUENCE</scope>
</reference>
<dbReference type="Gene3D" id="2.30.29.30">
    <property type="entry name" value="Pleckstrin-homology domain (PH domain)/Phosphotyrosine-binding domain (PTB)"/>
    <property type="match status" value="1"/>
</dbReference>
<dbReference type="InterPro" id="IPR011993">
    <property type="entry name" value="PH-like_dom_sf"/>
</dbReference>
<name>A0A8X6PJG8_NEPPI</name>
<sequence length="179" mass="20296">MESNFATKLFNKFQGSGCDPNMSSKQIIPRRNLEDNLPDGSCFSRVLKIEPQFELSNESTIKKCEYVGSFPVSGNDQNQRTEFVRNQLKQMRDSGPKKSILLVLSLTGIKVCSLDGKSVLMAHALKRISFATCDPEHRQFSFLAREPNGHFSLQYCHSFLAEDSITFNAAGKWTDIYDW</sequence>
<evidence type="ECO:0000259" key="1">
    <source>
        <dbReference type="PROSITE" id="PS01179"/>
    </source>
</evidence>
<comment type="caution">
    <text evidence="2">The sequence shown here is derived from an EMBL/GenBank/DDBJ whole genome shotgun (WGS) entry which is preliminary data.</text>
</comment>
<dbReference type="Proteomes" id="UP000887013">
    <property type="component" value="Unassembled WGS sequence"/>
</dbReference>
<gene>
    <name evidence="2" type="primary">NCL1_18424</name>
    <name evidence="2" type="ORF">NPIL_309031</name>
</gene>
<evidence type="ECO:0000313" key="3">
    <source>
        <dbReference type="Proteomes" id="UP000887013"/>
    </source>
</evidence>
<dbReference type="SMART" id="SM00462">
    <property type="entry name" value="PTB"/>
    <property type="match status" value="1"/>
</dbReference>